<evidence type="ECO:0000256" key="1">
    <source>
        <dbReference type="ARBA" id="ARBA00004167"/>
    </source>
</evidence>
<dbReference type="GO" id="GO:0006508">
    <property type="term" value="P:proteolysis"/>
    <property type="evidence" value="ECO:0007669"/>
    <property type="project" value="UniProtKB-KW"/>
</dbReference>
<dbReference type="PANTHER" id="PTHR43327:SF2">
    <property type="entry name" value="MODULATOR OF FTSH PROTEASE HFLK"/>
    <property type="match status" value="1"/>
</dbReference>
<keyword evidence="9" id="KW-0645">Protease</keyword>
<evidence type="ECO:0000259" key="8">
    <source>
        <dbReference type="SMART" id="SM00244"/>
    </source>
</evidence>
<gene>
    <name evidence="9" type="primary">hflK</name>
    <name evidence="9" type="ORF">V3391_06295</name>
</gene>
<evidence type="ECO:0000256" key="4">
    <source>
        <dbReference type="ARBA" id="ARBA00022989"/>
    </source>
</evidence>
<name>A0ABU7WCW9_9GAMM</name>
<accession>A0ABU7WCW9</accession>
<feature type="region of interest" description="Disordered" evidence="7">
    <location>
        <begin position="1"/>
        <end position="50"/>
    </location>
</feature>
<organism evidence="9 10">
    <name type="scientific">Luteimonas flava</name>
    <dbReference type="NCBI Taxonomy" id="3115822"/>
    <lineage>
        <taxon>Bacteria</taxon>
        <taxon>Pseudomonadati</taxon>
        <taxon>Pseudomonadota</taxon>
        <taxon>Gammaproteobacteria</taxon>
        <taxon>Lysobacterales</taxon>
        <taxon>Lysobacteraceae</taxon>
        <taxon>Luteimonas</taxon>
    </lineage>
</organism>
<evidence type="ECO:0000313" key="10">
    <source>
        <dbReference type="Proteomes" id="UP001358324"/>
    </source>
</evidence>
<feature type="compositionally biased region" description="Low complexity" evidence="7">
    <location>
        <begin position="374"/>
        <end position="391"/>
    </location>
</feature>
<comment type="subunit">
    <text evidence="6">HflC and HflK may interact to form a multimeric complex.</text>
</comment>
<dbReference type="RefSeq" id="WP_332077542.1">
    <property type="nucleotide sequence ID" value="NZ_JAZHBM010000001.1"/>
</dbReference>
<feature type="compositionally biased region" description="Basic and acidic residues" evidence="7">
    <location>
        <begin position="10"/>
        <end position="26"/>
    </location>
</feature>
<keyword evidence="3 6" id="KW-0812">Transmembrane</keyword>
<keyword evidence="10" id="KW-1185">Reference proteome</keyword>
<feature type="compositionally biased region" description="Gly residues" evidence="7">
    <location>
        <begin position="34"/>
        <end position="50"/>
    </location>
</feature>
<dbReference type="PANTHER" id="PTHR43327">
    <property type="entry name" value="STOMATIN-LIKE PROTEIN 2, MITOCHONDRIAL"/>
    <property type="match status" value="1"/>
</dbReference>
<dbReference type="InterPro" id="IPR001107">
    <property type="entry name" value="Band_7"/>
</dbReference>
<evidence type="ECO:0000256" key="3">
    <source>
        <dbReference type="ARBA" id="ARBA00022692"/>
    </source>
</evidence>
<dbReference type="Gene3D" id="3.30.479.30">
    <property type="entry name" value="Band 7 domain"/>
    <property type="match status" value="1"/>
</dbReference>
<feature type="region of interest" description="Disordered" evidence="7">
    <location>
        <begin position="352"/>
        <end position="401"/>
    </location>
</feature>
<dbReference type="CDD" id="cd03404">
    <property type="entry name" value="SPFH_HflK"/>
    <property type="match status" value="1"/>
</dbReference>
<dbReference type="InterPro" id="IPR010201">
    <property type="entry name" value="HflK"/>
</dbReference>
<keyword evidence="4 6" id="KW-1133">Transmembrane helix</keyword>
<dbReference type="EMBL" id="JAZHBM010000001">
    <property type="protein sequence ID" value="MEF3081824.1"/>
    <property type="molecule type" value="Genomic_DNA"/>
</dbReference>
<dbReference type="InterPro" id="IPR036013">
    <property type="entry name" value="Band_7/SPFH_dom_sf"/>
</dbReference>
<keyword evidence="5 6" id="KW-0472">Membrane</keyword>
<dbReference type="NCBIfam" id="TIGR01933">
    <property type="entry name" value="hflK"/>
    <property type="match status" value="1"/>
</dbReference>
<keyword evidence="9" id="KW-0378">Hydrolase</keyword>
<dbReference type="PRINTS" id="PR00721">
    <property type="entry name" value="STOMATIN"/>
</dbReference>
<evidence type="ECO:0000313" key="9">
    <source>
        <dbReference type="EMBL" id="MEF3081824.1"/>
    </source>
</evidence>
<dbReference type="InterPro" id="IPR001972">
    <property type="entry name" value="Stomatin_HflK_fam"/>
</dbReference>
<dbReference type="InterPro" id="IPR050710">
    <property type="entry name" value="Band7/mec-2_domain"/>
</dbReference>
<dbReference type="SMART" id="SM00244">
    <property type="entry name" value="PHB"/>
    <property type="match status" value="1"/>
</dbReference>
<dbReference type="Pfam" id="PF01145">
    <property type="entry name" value="Band_7"/>
    <property type="match status" value="1"/>
</dbReference>
<evidence type="ECO:0000256" key="5">
    <source>
        <dbReference type="ARBA" id="ARBA00023136"/>
    </source>
</evidence>
<comment type="similarity">
    <text evidence="2 6">Belongs to the band 7/mec-2 family. HflK subfamily.</text>
</comment>
<dbReference type="SUPFAM" id="SSF117892">
    <property type="entry name" value="Band 7/SPFH domain"/>
    <property type="match status" value="1"/>
</dbReference>
<comment type="caution">
    <text evidence="9">The sequence shown here is derived from an EMBL/GenBank/DDBJ whole genome shotgun (WGS) entry which is preliminary data.</text>
</comment>
<comment type="subcellular location">
    <subcellularLocation>
        <location evidence="1">Membrane</location>
        <topology evidence="1">Single-pass membrane protein</topology>
    </subcellularLocation>
</comment>
<dbReference type="GO" id="GO:0008233">
    <property type="term" value="F:peptidase activity"/>
    <property type="evidence" value="ECO:0007669"/>
    <property type="project" value="UniProtKB-KW"/>
</dbReference>
<sequence>MAWNIPGNNKDNDSPDRKESGDKGERNPWPPRRTGGGGRGGRGGGGGGGGGFDRILDQFRGLFGGGFGGSNPLRWIAVVVVVVLLLNCFVLVGETQRGVVLRFGQVARVMQPGPNFKLPWPVERVTKVDATTVQSFSNTVPVLTRDENIVIVSFNVQYRVGDAVQYLFGTRNAREMLEQTALSAVREQIGRVNLDAALNARGPISTAAQTSLQASLDSYRTGLFVNELNLQDARPPEEVKDAFDAVNSAQQMNEQLVKEAGAYAAKIVPEARGESERVRSQAEGYKTAEIARATGDATRFSLLVDAYAGAQDVTRKRLWLETVQSVLAENRVVVGGDGRQLIYVPMAGQGAGGQAAPSLIPPEVLSPAVEATRNSGNSNSNATPAAPARSLPRPPREGATR</sequence>
<feature type="transmembrane region" description="Helical" evidence="6">
    <location>
        <begin position="73"/>
        <end position="92"/>
    </location>
</feature>
<reference evidence="9 10" key="1">
    <citation type="submission" date="2024-01" db="EMBL/GenBank/DDBJ databases">
        <title>Novel species of the genus Luteimonas isolated from rivers.</title>
        <authorList>
            <person name="Lu H."/>
        </authorList>
    </citation>
    <scope>NUCLEOTIDE SEQUENCE [LARGE SCALE GENOMIC DNA]</scope>
    <source>
        <strain evidence="9 10">SMYT11W</strain>
    </source>
</reference>
<comment type="function">
    <text evidence="6">HflC and HflK could encode or regulate a protease.</text>
</comment>
<dbReference type="Proteomes" id="UP001358324">
    <property type="component" value="Unassembled WGS sequence"/>
</dbReference>
<feature type="domain" description="Band 7" evidence="8">
    <location>
        <begin position="87"/>
        <end position="247"/>
    </location>
</feature>
<protein>
    <recommendedName>
        <fullName evidence="6">Protein HflK</fullName>
    </recommendedName>
</protein>
<proteinExistence type="inferred from homology"/>
<evidence type="ECO:0000256" key="7">
    <source>
        <dbReference type="SAM" id="MobiDB-lite"/>
    </source>
</evidence>
<evidence type="ECO:0000256" key="2">
    <source>
        <dbReference type="ARBA" id="ARBA00006971"/>
    </source>
</evidence>
<evidence type="ECO:0000256" key="6">
    <source>
        <dbReference type="RuleBase" id="RU364113"/>
    </source>
</evidence>